<accession>A0A1C7N7A3</accession>
<dbReference type="AlphaFoldDB" id="A0A1C7N7A3"/>
<reference evidence="1 2" key="1">
    <citation type="submission" date="2016-03" db="EMBL/GenBank/DDBJ databases">
        <title>Choanephora cucurbitarum.</title>
        <authorList>
            <person name="Min B."/>
            <person name="Park H."/>
            <person name="Park J.-H."/>
            <person name="Shin H.-D."/>
            <person name="Choi I.-G."/>
        </authorList>
    </citation>
    <scope>NUCLEOTIDE SEQUENCE [LARGE SCALE GENOMIC DNA]</scope>
    <source>
        <strain evidence="1 2">KUS-F28377</strain>
    </source>
</reference>
<keyword evidence="2" id="KW-1185">Reference proteome</keyword>
<dbReference type="InParanoid" id="A0A1C7N7A3"/>
<evidence type="ECO:0000313" key="2">
    <source>
        <dbReference type="Proteomes" id="UP000093000"/>
    </source>
</evidence>
<dbReference type="EMBL" id="LUGH01000454">
    <property type="protein sequence ID" value="OBZ84927.1"/>
    <property type="molecule type" value="Genomic_DNA"/>
</dbReference>
<sequence length="128" mass="14884">MTSIRFPPATLSSKLSTKMLRKTSDQVEPSYLEDVAYWPSDLNESDNESECYTTTTSSTSGKHNIYQFYRQQQALHQLEPILCIQSVDSQIVSVEPKKKKKRLVLIKRLMMKMRDAAERPFQSIDHHF</sequence>
<dbReference type="Proteomes" id="UP000093000">
    <property type="component" value="Unassembled WGS sequence"/>
</dbReference>
<name>A0A1C7N7A3_9FUNG</name>
<gene>
    <name evidence="1" type="ORF">A0J61_07021</name>
</gene>
<proteinExistence type="predicted"/>
<protein>
    <submittedName>
        <fullName evidence="1">Uncharacterized protein</fullName>
    </submittedName>
</protein>
<evidence type="ECO:0000313" key="1">
    <source>
        <dbReference type="EMBL" id="OBZ84927.1"/>
    </source>
</evidence>
<dbReference type="OrthoDB" id="2279197at2759"/>
<organism evidence="1 2">
    <name type="scientific">Choanephora cucurbitarum</name>
    <dbReference type="NCBI Taxonomy" id="101091"/>
    <lineage>
        <taxon>Eukaryota</taxon>
        <taxon>Fungi</taxon>
        <taxon>Fungi incertae sedis</taxon>
        <taxon>Mucoromycota</taxon>
        <taxon>Mucoromycotina</taxon>
        <taxon>Mucoromycetes</taxon>
        <taxon>Mucorales</taxon>
        <taxon>Mucorineae</taxon>
        <taxon>Choanephoraceae</taxon>
        <taxon>Choanephoroideae</taxon>
        <taxon>Choanephora</taxon>
    </lineage>
</organism>
<comment type="caution">
    <text evidence="1">The sequence shown here is derived from an EMBL/GenBank/DDBJ whole genome shotgun (WGS) entry which is preliminary data.</text>
</comment>